<feature type="transmembrane region" description="Helical" evidence="1">
    <location>
        <begin position="63"/>
        <end position="81"/>
    </location>
</feature>
<sequence length="177" mass="19875">MASIFAHGLVAGTIGKMAMLNESPWKLYTLLIICSILPDADVIMFTFGFSYDHFLGHRGFTHSLLFAAILALILTFVFFNISRNKFTIWLVLFLATASHGLLDALTNGGLGVAFFAPFDNARYFLPWRPIQVSPIGAENFFSEWGLRVLKNELIWIGIPCLSLLLFSRLLSKNKQLK</sequence>
<organism evidence="2 3">
    <name type="scientific">Splendidivirga corallicola</name>
    <dbReference type="NCBI Taxonomy" id="3051826"/>
    <lineage>
        <taxon>Bacteria</taxon>
        <taxon>Pseudomonadati</taxon>
        <taxon>Bacteroidota</taxon>
        <taxon>Cytophagia</taxon>
        <taxon>Cytophagales</taxon>
        <taxon>Splendidivirgaceae</taxon>
        <taxon>Splendidivirga</taxon>
    </lineage>
</organism>
<gene>
    <name evidence="2" type="ORF">QQ008_20160</name>
</gene>
<dbReference type="RefSeq" id="WP_346753738.1">
    <property type="nucleotide sequence ID" value="NZ_JAUJEA010000008.1"/>
</dbReference>
<keyword evidence="1" id="KW-0812">Transmembrane</keyword>
<feature type="transmembrane region" description="Helical" evidence="1">
    <location>
        <begin position="153"/>
        <end position="171"/>
    </location>
</feature>
<dbReference type="PANTHER" id="PTHR35531:SF1">
    <property type="entry name" value="INNER MEMBRANE PROTEIN YBCI-RELATED"/>
    <property type="match status" value="1"/>
</dbReference>
<dbReference type="InterPro" id="IPR007404">
    <property type="entry name" value="YdjM-like"/>
</dbReference>
<comment type="caution">
    <text evidence="2">The sequence shown here is derived from an EMBL/GenBank/DDBJ whole genome shotgun (WGS) entry which is preliminary data.</text>
</comment>
<dbReference type="EMBL" id="JAUJEA010000008">
    <property type="protein sequence ID" value="MDN5203715.1"/>
    <property type="molecule type" value="Genomic_DNA"/>
</dbReference>
<feature type="transmembrane region" description="Helical" evidence="1">
    <location>
        <begin position="27"/>
        <end position="51"/>
    </location>
</feature>
<protein>
    <submittedName>
        <fullName evidence="2">Metal-dependent hydrolase</fullName>
    </submittedName>
</protein>
<keyword evidence="3" id="KW-1185">Reference proteome</keyword>
<dbReference type="PANTHER" id="PTHR35531">
    <property type="entry name" value="INNER MEMBRANE PROTEIN YBCI-RELATED"/>
    <property type="match status" value="1"/>
</dbReference>
<dbReference type="Proteomes" id="UP001172082">
    <property type="component" value="Unassembled WGS sequence"/>
</dbReference>
<proteinExistence type="predicted"/>
<keyword evidence="1" id="KW-1133">Transmembrane helix</keyword>
<feature type="transmembrane region" description="Helical" evidence="1">
    <location>
        <begin position="88"/>
        <end position="116"/>
    </location>
</feature>
<reference evidence="2" key="1">
    <citation type="submission" date="2023-06" db="EMBL/GenBank/DDBJ databases">
        <title>Genomic of Parafulvivirga corallium.</title>
        <authorList>
            <person name="Wang G."/>
        </authorList>
    </citation>
    <scope>NUCLEOTIDE SEQUENCE</scope>
    <source>
        <strain evidence="2">BMA10</strain>
    </source>
</reference>
<name>A0ABT8KW88_9BACT</name>
<evidence type="ECO:0000313" key="3">
    <source>
        <dbReference type="Proteomes" id="UP001172082"/>
    </source>
</evidence>
<keyword evidence="1" id="KW-0472">Membrane</keyword>
<keyword evidence="2" id="KW-0378">Hydrolase</keyword>
<dbReference type="GO" id="GO:0016787">
    <property type="term" value="F:hydrolase activity"/>
    <property type="evidence" value="ECO:0007669"/>
    <property type="project" value="UniProtKB-KW"/>
</dbReference>
<evidence type="ECO:0000256" key="1">
    <source>
        <dbReference type="SAM" id="Phobius"/>
    </source>
</evidence>
<accession>A0ABT8KW88</accession>
<dbReference type="Pfam" id="PF04307">
    <property type="entry name" value="YdjM"/>
    <property type="match status" value="1"/>
</dbReference>
<evidence type="ECO:0000313" key="2">
    <source>
        <dbReference type="EMBL" id="MDN5203715.1"/>
    </source>
</evidence>